<evidence type="ECO:0000256" key="5">
    <source>
        <dbReference type="ARBA" id="ARBA00022695"/>
    </source>
</evidence>
<protein>
    <submittedName>
        <fullName evidence="10">mRNA capping enzyme</fullName>
    </submittedName>
</protein>
<comment type="similarity">
    <text evidence="1">In the N-terminal section; belongs to the dsDNA virus mRNA guanylyltransferase family.</text>
</comment>
<gene>
    <name evidence="10" type="ORF">BMW23_0888</name>
</gene>
<evidence type="ECO:0000259" key="9">
    <source>
        <dbReference type="PROSITE" id="PS51562"/>
    </source>
</evidence>
<evidence type="ECO:0000256" key="4">
    <source>
        <dbReference type="ARBA" id="ARBA00022691"/>
    </source>
</evidence>
<dbReference type="Proteomes" id="UP000240325">
    <property type="component" value="Segment"/>
</dbReference>
<dbReference type="PANTHER" id="PTHR12189">
    <property type="entry name" value="MRNA GUANINE-7- METHYLTRANSFERASE"/>
    <property type="match status" value="1"/>
</dbReference>
<sequence length="1217" mass="143292">MQKSNIQSKIGNDNVKQIEDLFKKINKDSEFEFIFFSKKDKHLTFEKYRTLVKFISKRASSDSKIKLVKNEQTLDISFSPEIEKVYRCTLIGKDAINTYMKKLSIANNHVIFRNLIKLSKKDDKIEILKKEKKSDQTIDIDDLYMRARLSSETKISDEEYKKLIAIDETQMDNIIFRYKERTSLYVYQNDKDYIRIDLTITKMDKKYNKLNNAISNYELELETMCEKPKNEILEKMYNEIEVIFKVVQQSNFIITKSEANSVIENYKNLLAVPKQNERSLYGRQPISLEIQYVESLANKYAVTDKADGERHFLVIFNNHVYLMNKNLDVKNTGIILKKEQERYNNSVIDGELIFLKNRHVFLTFDCLFNGGNDIRKEAKLEERLKNADIIINDCFVFNGQKGCKYLETEHHKEFNLNKTVEFHRKQIKMTLDNLNHDIEIEKQFLLVRRKYFIHSIGAKPWEIARYTALIWESYTGDPEIKCPYTLDGLIFQPNEQKYAVNKKDSRYDDYKWKPREKNSIDFYVEFLKDDDGNILTVYDNSYSKISDDPNAVDNAQERNANQTYRICRLHVGQIVGQLQAPVLFRENDNLYEAYIPLQNGEIRDIEGNILADKTVVEFYYNSMSNLPNKFKWIPMRTRYDKTEMVMKYKQNYGNFVSVADKVWQSIVNPVLMTDFEDLAKGNNPDKNQYFYDKKLDELRKRIGHDMIVSAAKEDKYFQLITKLGIPMRNFHNFIKSNIIFTFCHSMYQDNKQKSVLDLGCGRGGDQNRFYYAKVAFYVGVDYDRDALFNPLDSSTSRYNQQKRKPGFTKMFFIHGDQSNELDYESQFASLGGMDFQNKQLIERFFSKDPAKRTTFDVINCQFAIHYSFKNDDSLSNFKKNINNYLRNDGYVLITTFDGNAIRKLLKNKERFTQEYVNEEGEVKILFDIVKKYDDVNDDVIMGTGNAIDVHMAWLFNEGVYQTEYLVDEKFIIEEFKRDCNLELVTMDSFENQFNILKEYLTEYVQYEADDRTREGILKRAGEFYKSNSVNDGCKKYTDLEKYYVFRKNIPKAKKQKGGNNDLTNTHKYSISPLPGYDNNYSFINSIHHILKNHEIIPKTLSPKTFCSDMGIDYENDINIDSNFKKIAKNIVIYHANNDGKHEKILNGLNILLAERNKDDEYTFKIIEKGKKITQNDNVIMLAKEGVMYAPIYQIDSDLRNGIFHMDDENIKQLLELQ</sequence>
<dbReference type="Gene3D" id="3.30.470.30">
    <property type="entry name" value="DNA ligase/mRNA capping enzyme"/>
    <property type="match status" value="1"/>
</dbReference>
<dbReference type="InterPro" id="IPR004971">
    <property type="entry name" value="mRNA_G-N7_MeTrfase_dom"/>
</dbReference>
<keyword evidence="3" id="KW-0808">Transferase</keyword>
<evidence type="ECO:0000313" key="11">
    <source>
        <dbReference type="Proteomes" id="UP000240325"/>
    </source>
</evidence>
<keyword evidence="6" id="KW-0694">RNA-binding</keyword>
<proteinExistence type="inferred from homology"/>
<feature type="coiled-coil region" evidence="8">
    <location>
        <begin position="200"/>
        <end position="227"/>
    </location>
</feature>
<dbReference type="InterPro" id="IPR012340">
    <property type="entry name" value="NA-bd_OB-fold"/>
</dbReference>
<dbReference type="GO" id="GO:0004482">
    <property type="term" value="F:mRNA 5'-cap (guanine-N7-)-methyltransferase activity"/>
    <property type="evidence" value="ECO:0007669"/>
    <property type="project" value="InterPro"/>
</dbReference>
<evidence type="ECO:0000313" key="10">
    <source>
        <dbReference type="EMBL" id="ATZ80933.1"/>
    </source>
</evidence>
<dbReference type="SUPFAM" id="SSF56091">
    <property type="entry name" value="DNA ligase/mRNA capping enzyme, catalytic domain"/>
    <property type="match status" value="1"/>
</dbReference>
<dbReference type="InterPro" id="IPR037009">
    <property type="entry name" value="mRNA_triPase_Cet1_sf"/>
</dbReference>
<keyword evidence="11" id="KW-1185">Reference proteome</keyword>
<reference evidence="10" key="1">
    <citation type="journal article" date="2017" name="Elife">
        <title>The kinetoplastid-infecting Bodo saltans virus (BsV), a window into the most abundant giant viruses in the sea.</title>
        <authorList>
            <person name="Deeg C.M."/>
            <person name="Chow C.-E.T."/>
            <person name="Suttle C.A."/>
        </authorList>
    </citation>
    <scope>NUCLEOTIDE SEQUENCE</scope>
    <source>
        <strain evidence="10">NG1</strain>
    </source>
</reference>
<organism evidence="10">
    <name type="scientific">Bodo saltans virus</name>
    <dbReference type="NCBI Taxonomy" id="2024608"/>
    <lineage>
        <taxon>Viruses</taxon>
        <taxon>Varidnaviria</taxon>
        <taxon>Bamfordvirae</taxon>
        <taxon>Nucleocytoviricota</taxon>
        <taxon>Megaviricetes</taxon>
        <taxon>Imitervirales</taxon>
        <taxon>Mimiviridae</taxon>
        <taxon>Klosneuvirinae</taxon>
        <taxon>Theiavirus</taxon>
        <taxon>Theiavirus salishense</taxon>
    </lineage>
</organism>
<keyword evidence="5" id="KW-0548">Nucleotidyltransferase</keyword>
<dbReference type="GO" id="GO:0004484">
    <property type="term" value="F:mRNA guanylyltransferase activity"/>
    <property type="evidence" value="ECO:0007669"/>
    <property type="project" value="UniProtKB-EC"/>
</dbReference>
<evidence type="ECO:0000256" key="3">
    <source>
        <dbReference type="ARBA" id="ARBA00022679"/>
    </source>
</evidence>
<dbReference type="PROSITE" id="PS51562">
    <property type="entry name" value="RNA_CAP0_MT"/>
    <property type="match status" value="1"/>
</dbReference>
<dbReference type="PANTHER" id="PTHR12189:SF2">
    <property type="entry name" value="MRNA CAP GUANINE-N7 METHYLTRANSFERASE"/>
    <property type="match status" value="1"/>
</dbReference>
<evidence type="ECO:0000256" key="1">
    <source>
        <dbReference type="ARBA" id="ARBA00008556"/>
    </source>
</evidence>
<evidence type="ECO:0000256" key="8">
    <source>
        <dbReference type="SAM" id="Coils"/>
    </source>
</evidence>
<keyword evidence="8" id="KW-0175">Coiled coil</keyword>
<dbReference type="InterPro" id="IPR039753">
    <property type="entry name" value="RG7MT1"/>
</dbReference>
<name>A0A2H4UVI3_9VIRU</name>
<dbReference type="Gene3D" id="2.40.50.140">
    <property type="entry name" value="Nucleic acid-binding proteins"/>
    <property type="match status" value="1"/>
</dbReference>
<evidence type="ECO:0000256" key="7">
    <source>
        <dbReference type="ARBA" id="ARBA00044679"/>
    </source>
</evidence>
<feature type="domain" description="MRNA cap 0 methyltransferase" evidence="9">
    <location>
        <begin position="722"/>
        <end position="1048"/>
    </location>
</feature>
<dbReference type="InterPro" id="IPR029063">
    <property type="entry name" value="SAM-dependent_MTases_sf"/>
</dbReference>
<dbReference type="Gene3D" id="3.20.100.10">
    <property type="entry name" value="mRNA triphosphatase Cet1-like"/>
    <property type="match status" value="1"/>
</dbReference>
<dbReference type="Pfam" id="PF03291">
    <property type="entry name" value="mRNA_G-N7_MeTrfase"/>
    <property type="match status" value="1"/>
</dbReference>
<comment type="catalytic activity">
    <reaction evidence="7">
        <text>a 5'-end diphospho-ribonucleoside in mRNA + GTP + H(+) = a 5'-end (5'-triphosphoguanosine)-ribonucleoside in mRNA + diphosphate</text>
        <dbReference type="Rhea" id="RHEA:67012"/>
        <dbReference type="Rhea" id="RHEA-COMP:17165"/>
        <dbReference type="Rhea" id="RHEA-COMP:17166"/>
        <dbReference type="ChEBI" id="CHEBI:15378"/>
        <dbReference type="ChEBI" id="CHEBI:33019"/>
        <dbReference type="ChEBI" id="CHEBI:37565"/>
        <dbReference type="ChEBI" id="CHEBI:167616"/>
        <dbReference type="ChEBI" id="CHEBI:167617"/>
        <dbReference type="EC" id="2.7.7.50"/>
    </reaction>
</comment>
<dbReference type="EMBL" id="MF782455">
    <property type="protein sequence ID" value="ATZ80933.1"/>
    <property type="molecule type" value="Genomic_DNA"/>
</dbReference>
<evidence type="ECO:0000256" key="6">
    <source>
        <dbReference type="ARBA" id="ARBA00022884"/>
    </source>
</evidence>
<evidence type="ECO:0000256" key="2">
    <source>
        <dbReference type="ARBA" id="ARBA00022603"/>
    </source>
</evidence>
<dbReference type="GO" id="GO:0004651">
    <property type="term" value="F:polynucleotide 5'-phosphatase activity"/>
    <property type="evidence" value="ECO:0007669"/>
    <property type="project" value="InterPro"/>
</dbReference>
<keyword evidence="2" id="KW-0489">Methyltransferase</keyword>
<keyword evidence="4" id="KW-0949">S-adenosyl-L-methionine</keyword>
<dbReference type="GO" id="GO:0003723">
    <property type="term" value="F:RNA binding"/>
    <property type="evidence" value="ECO:0007669"/>
    <property type="project" value="UniProtKB-KW"/>
</dbReference>
<dbReference type="Gene3D" id="3.40.50.150">
    <property type="entry name" value="Vaccinia Virus protein VP39"/>
    <property type="match status" value="1"/>
</dbReference>
<accession>A0A2H4UVI3</accession>
<dbReference type="CDD" id="cd02440">
    <property type="entry name" value="AdoMet_MTases"/>
    <property type="match status" value="1"/>
</dbReference>
<dbReference type="SUPFAM" id="SSF53335">
    <property type="entry name" value="S-adenosyl-L-methionine-dependent methyltransferases"/>
    <property type="match status" value="1"/>
</dbReference>